<dbReference type="GO" id="GO:0046872">
    <property type="term" value="F:metal ion binding"/>
    <property type="evidence" value="ECO:0007669"/>
    <property type="project" value="UniProtKB-KW"/>
</dbReference>
<proteinExistence type="predicted"/>
<comment type="caution">
    <text evidence="13">The sequence shown here is derived from an EMBL/GenBank/DDBJ whole genome shotgun (WGS) entry which is preliminary data.</text>
</comment>
<keyword evidence="3 12" id="KW-0812">Transmembrane</keyword>
<dbReference type="PANTHER" id="PTHR35457">
    <property type="entry name" value="HEME A SYNTHASE"/>
    <property type="match status" value="1"/>
</dbReference>
<comment type="subcellular location">
    <subcellularLocation>
        <location evidence="1">Membrane</location>
        <topology evidence="1">Multi-pass membrane protein</topology>
    </subcellularLocation>
</comment>
<feature type="transmembrane region" description="Helical" evidence="12">
    <location>
        <begin position="260"/>
        <end position="278"/>
    </location>
</feature>
<keyword evidence="2" id="KW-1003">Cell membrane</keyword>
<keyword evidence="10" id="KW-1015">Disulfide bond</keyword>
<reference evidence="13" key="1">
    <citation type="submission" date="2020-10" db="EMBL/GenBank/DDBJ databases">
        <title>Connecting structure to function with the recovery of over 1000 high-quality activated sludge metagenome-assembled genomes encoding full-length rRNA genes using long-read sequencing.</title>
        <authorList>
            <person name="Singleton C.M."/>
            <person name="Petriglieri F."/>
            <person name="Kristensen J.M."/>
            <person name="Kirkegaard R.H."/>
            <person name="Michaelsen T.Y."/>
            <person name="Andersen M.H."/>
            <person name="Karst S.M."/>
            <person name="Dueholm M.S."/>
            <person name="Nielsen P.H."/>
            <person name="Albertsen M."/>
        </authorList>
    </citation>
    <scope>NUCLEOTIDE SEQUENCE</scope>
    <source>
        <strain evidence="13">EsbW_18-Q3-R4-48_MAXAC.044</strain>
    </source>
</reference>
<dbReference type="EMBL" id="JADJNC010000003">
    <property type="protein sequence ID" value="MBK7421846.1"/>
    <property type="molecule type" value="Genomic_DNA"/>
</dbReference>
<dbReference type="PANTHER" id="PTHR35457:SF1">
    <property type="entry name" value="HEME A SYNTHASE"/>
    <property type="match status" value="1"/>
</dbReference>
<evidence type="ECO:0000256" key="1">
    <source>
        <dbReference type="ARBA" id="ARBA00004141"/>
    </source>
</evidence>
<evidence type="ECO:0000256" key="9">
    <source>
        <dbReference type="ARBA" id="ARBA00023136"/>
    </source>
</evidence>
<evidence type="ECO:0000256" key="11">
    <source>
        <dbReference type="ARBA" id="ARBA00023444"/>
    </source>
</evidence>
<keyword evidence="7" id="KW-0408">Iron</keyword>
<evidence type="ECO:0000256" key="2">
    <source>
        <dbReference type="ARBA" id="ARBA00022475"/>
    </source>
</evidence>
<feature type="transmembrane region" description="Helical" evidence="12">
    <location>
        <begin position="99"/>
        <end position="117"/>
    </location>
</feature>
<keyword evidence="8" id="KW-0350">Heme biosynthesis</keyword>
<feature type="transmembrane region" description="Helical" evidence="12">
    <location>
        <begin position="164"/>
        <end position="186"/>
    </location>
</feature>
<feature type="transmembrane region" description="Helical" evidence="12">
    <location>
        <begin position="12"/>
        <end position="32"/>
    </location>
</feature>
<evidence type="ECO:0000313" key="14">
    <source>
        <dbReference type="Proteomes" id="UP000886602"/>
    </source>
</evidence>
<feature type="transmembrane region" description="Helical" evidence="12">
    <location>
        <begin position="123"/>
        <end position="143"/>
    </location>
</feature>
<evidence type="ECO:0000256" key="3">
    <source>
        <dbReference type="ARBA" id="ARBA00022692"/>
    </source>
</evidence>
<evidence type="ECO:0000256" key="6">
    <source>
        <dbReference type="ARBA" id="ARBA00023002"/>
    </source>
</evidence>
<evidence type="ECO:0000256" key="12">
    <source>
        <dbReference type="SAM" id="Phobius"/>
    </source>
</evidence>
<comment type="pathway">
    <text evidence="11">Porphyrin-containing compound metabolism.</text>
</comment>
<organism evidence="13 14">
    <name type="scientific">Candidatus Propionivibrio dominans</name>
    <dbReference type="NCBI Taxonomy" id="2954373"/>
    <lineage>
        <taxon>Bacteria</taxon>
        <taxon>Pseudomonadati</taxon>
        <taxon>Pseudomonadota</taxon>
        <taxon>Betaproteobacteria</taxon>
        <taxon>Rhodocyclales</taxon>
        <taxon>Rhodocyclaceae</taxon>
        <taxon>Propionivibrio</taxon>
    </lineage>
</organism>
<evidence type="ECO:0000256" key="5">
    <source>
        <dbReference type="ARBA" id="ARBA00022989"/>
    </source>
</evidence>
<evidence type="ECO:0000313" key="13">
    <source>
        <dbReference type="EMBL" id="MBK7421846.1"/>
    </source>
</evidence>
<name>A0A9D7I637_9RHOO</name>
<protein>
    <submittedName>
        <fullName evidence="13">COX15/CtaA family protein</fullName>
    </submittedName>
</protein>
<keyword evidence="4" id="KW-0479">Metal-binding</keyword>
<gene>
    <name evidence="13" type="ORF">IPJ48_01415</name>
</gene>
<dbReference type="Pfam" id="PF02628">
    <property type="entry name" value="COX15-CtaA"/>
    <property type="match status" value="1"/>
</dbReference>
<dbReference type="GO" id="GO:0006784">
    <property type="term" value="P:heme A biosynthetic process"/>
    <property type="evidence" value="ECO:0007669"/>
    <property type="project" value="InterPro"/>
</dbReference>
<sequence>MDIVDGRLRQIRLIAQCLTGLTLMVLVVSAFMRLEGAGLGCSDWPACYAQVLSREPQRLHFGLFRVLHRISASISLLLACFLVWRCLRPQPIQPACKQALLLLLLMSLLAILGFWSSDPRLSLVGFLNIMGGLGLVILSWRVVLSTDTFPEMGKPGKTSVILRLGVVSLFLTVMLGAWMGASYAAIACATLPDCNGVWWPSAAGWPALNTWVRLSAAPMPGDLGGVTLHLLHRYVALAAVLLLAVASLQTLRQEETRASASAVLFLLLVVFGLGGLTVSSGLSLWLVVSHGAFTALLLAAVVNLQRQLSLRQRHSGSPALNPDTR</sequence>
<feature type="transmembrane region" description="Helical" evidence="12">
    <location>
        <begin position="66"/>
        <end position="87"/>
    </location>
</feature>
<evidence type="ECO:0000256" key="8">
    <source>
        <dbReference type="ARBA" id="ARBA00023133"/>
    </source>
</evidence>
<dbReference type="InterPro" id="IPR050450">
    <property type="entry name" value="COX15/CtaA_HemeA_synthase"/>
</dbReference>
<accession>A0A9D7I637</accession>
<feature type="transmembrane region" description="Helical" evidence="12">
    <location>
        <begin position="230"/>
        <end position="248"/>
    </location>
</feature>
<dbReference type="InterPro" id="IPR003780">
    <property type="entry name" value="COX15/CtaA_fam"/>
</dbReference>
<keyword evidence="5 12" id="KW-1133">Transmembrane helix</keyword>
<evidence type="ECO:0000256" key="10">
    <source>
        <dbReference type="ARBA" id="ARBA00023157"/>
    </source>
</evidence>
<dbReference type="GO" id="GO:0016491">
    <property type="term" value="F:oxidoreductase activity"/>
    <property type="evidence" value="ECO:0007669"/>
    <property type="project" value="UniProtKB-KW"/>
</dbReference>
<dbReference type="AlphaFoldDB" id="A0A9D7I637"/>
<dbReference type="Proteomes" id="UP000886602">
    <property type="component" value="Unassembled WGS sequence"/>
</dbReference>
<evidence type="ECO:0000256" key="7">
    <source>
        <dbReference type="ARBA" id="ARBA00023004"/>
    </source>
</evidence>
<feature type="transmembrane region" description="Helical" evidence="12">
    <location>
        <begin position="284"/>
        <end position="304"/>
    </location>
</feature>
<keyword evidence="6" id="KW-0560">Oxidoreductase</keyword>
<evidence type="ECO:0000256" key="4">
    <source>
        <dbReference type="ARBA" id="ARBA00022723"/>
    </source>
</evidence>
<dbReference type="GO" id="GO:0016020">
    <property type="term" value="C:membrane"/>
    <property type="evidence" value="ECO:0007669"/>
    <property type="project" value="UniProtKB-SubCell"/>
</dbReference>
<keyword evidence="9 12" id="KW-0472">Membrane</keyword>